<name>A0A839F9H2_9GAMM</name>
<evidence type="ECO:0000313" key="3">
    <source>
        <dbReference type="Proteomes" id="UP000550401"/>
    </source>
</evidence>
<sequence length="701" mass="71832">MRTARVIRGIVGALLVAAFGHAHAQYALRADGAQVPGMVYPGVPGIVVADFDGDGRDDTAIAGLQIPTSYPDDQQPQSGLVAIVGYDAAHANYRVSQWLAGDQARLVGIASDHAAHPGLVLVSFDGVIEHYAGWPLVPVARIATGRPAQSMRVGDVDADGHLDVVIADATAGVAAYSLDDGTLVRTYAGRASSSIELVQLDADPALEIVLAGTPGFVVDGATNAMDWQDAGGFAPLLAAGRIVDAAHDGFIAAREAGYFSGYRGTPYSPIWSVKVARTDGVDVADIDGDGIDEILYSGDGGFRVYDARTQAVRESYYDLPLVHAGAARMKGGTARQYVSGARLNDAGGDTVQVRAAGGDIEYTLHAENAPFRATATADVSGDGVADAVWISAYSNARYQGGRLHVYDPATGVERWSGLLSADGTPLGYMSLSAVAVGPMHAAAPADIAVAAVTNSYQMILHRLDGATHLVTASNATTGFTSIEHLVAMPAQRLLAATSTTDGVRLALFDGTDLHRIALSVIDASLGTTALDVQTAPGIGAGVVLFATGAAVVAFDTVTMTVAWSQPLNAVSAAVVQRAGGALVVVALDRDGGLHMFGTDGEPLDAFALGNGEAGAVRAVPGDPGKAIACVDRRLVLADIDGYAAVAESAPIGALACDRGGLFVDAPRGGVVHVRASSLGGVFDLDVAGPRIFTDGFEASTP</sequence>
<gene>
    <name evidence="2" type="ORF">FHW12_003957</name>
</gene>
<feature type="chain" id="PRO_5032565419" description="FG-GAP repeat protein" evidence="1">
    <location>
        <begin position="25"/>
        <end position="701"/>
    </location>
</feature>
<dbReference type="EMBL" id="JACGXL010000008">
    <property type="protein sequence ID" value="MBA8889710.1"/>
    <property type="molecule type" value="Genomic_DNA"/>
</dbReference>
<evidence type="ECO:0000256" key="1">
    <source>
        <dbReference type="SAM" id="SignalP"/>
    </source>
</evidence>
<evidence type="ECO:0000313" key="2">
    <source>
        <dbReference type="EMBL" id="MBA8889710.1"/>
    </source>
</evidence>
<dbReference type="InterPro" id="IPR011047">
    <property type="entry name" value="Quinoprotein_ADH-like_sf"/>
</dbReference>
<keyword evidence="3" id="KW-1185">Reference proteome</keyword>
<dbReference type="RefSeq" id="WP_182532753.1">
    <property type="nucleotide sequence ID" value="NZ_JACGXL010000008.1"/>
</dbReference>
<dbReference type="Proteomes" id="UP000550401">
    <property type="component" value="Unassembled WGS sequence"/>
</dbReference>
<evidence type="ECO:0008006" key="4">
    <source>
        <dbReference type="Google" id="ProtNLM"/>
    </source>
</evidence>
<dbReference type="AlphaFoldDB" id="A0A839F9H2"/>
<keyword evidence="1" id="KW-0732">Signal</keyword>
<comment type="caution">
    <text evidence="2">The sequence shown here is derived from an EMBL/GenBank/DDBJ whole genome shotgun (WGS) entry which is preliminary data.</text>
</comment>
<dbReference type="SUPFAM" id="SSF50998">
    <property type="entry name" value="Quinoprotein alcohol dehydrogenase-like"/>
    <property type="match status" value="1"/>
</dbReference>
<feature type="signal peptide" evidence="1">
    <location>
        <begin position="1"/>
        <end position="24"/>
    </location>
</feature>
<protein>
    <recommendedName>
        <fullName evidence="4">FG-GAP repeat protein</fullName>
    </recommendedName>
</protein>
<organism evidence="2 3">
    <name type="scientific">Dokdonella fugitiva</name>
    <dbReference type="NCBI Taxonomy" id="328517"/>
    <lineage>
        <taxon>Bacteria</taxon>
        <taxon>Pseudomonadati</taxon>
        <taxon>Pseudomonadota</taxon>
        <taxon>Gammaproteobacteria</taxon>
        <taxon>Lysobacterales</taxon>
        <taxon>Rhodanobacteraceae</taxon>
        <taxon>Dokdonella</taxon>
    </lineage>
</organism>
<reference evidence="2 3" key="1">
    <citation type="submission" date="2020-07" db="EMBL/GenBank/DDBJ databases">
        <title>Genomic Encyclopedia of Type Strains, Phase IV (KMG-V): Genome sequencing to study the core and pangenomes of soil and plant-associated prokaryotes.</title>
        <authorList>
            <person name="Whitman W."/>
        </authorList>
    </citation>
    <scope>NUCLEOTIDE SEQUENCE [LARGE SCALE GENOMIC DNA]</scope>
    <source>
        <strain evidence="2 3">RH2WT43</strain>
    </source>
</reference>
<proteinExistence type="predicted"/>
<accession>A0A839F9H2</accession>